<evidence type="ECO:0000256" key="1">
    <source>
        <dbReference type="ARBA" id="ARBA00010638"/>
    </source>
</evidence>
<evidence type="ECO:0000256" key="4">
    <source>
        <dbReference type="RuleBase" id="RU361279"/>
    </source>
</evidence>
<dbReference type="EMBL" id="NCXO01000015">
    <property type="protein sequence ID" value="OSC33905.1"/>
    <property type="molecule type" value="Genomic_DNA"/>
</dbReference>
<keyword evidence="4" id="KW-0479">Metal-binding</keyword>
<comment type="caution">
    <text evidence="5">The sequence shown here is derived from an EMBL/GenBank/DDBJ whole genome shotgun (WGS) entry which is preliminary data.</text>
</comment>
<keyword evidence="2 4" id="KW-0547">Nucleotide-binding</keyword>
<dbReference type="GO" id="GO:0005524">
    <property type="term" value="F:ATP binding"/>
    <property type="evidence" value="ECO:0007669"/>
    <property type="project" value="UniProtKB-KW"/>
</dbReference>
<dbReference type="InterPro" id="IPR002698">
    <property type="entry name" value="FTHF_cligase"/>
</dbReference>
<dbReference type="InterPro" id="IPR037171">
    <property type="entry name" value="NagB/RpiA_transferase-like"/>
</dbReference>
<dbReference type="GO" id="GO:0046872">
    <property type="term" value="F:metal ion binding"/>
    <property type="evidence" value="ECO:0007669"/>
    <property type="project" value="UniProtKB-KW"/>
</dbReference>
<name>A0A7I7SIT9_9MYCO</name>
<organism evidence="5 6">
    <name type="scientific">Mycolicibacillus koreensis</name>
    <dbReference type="NCBI Taxonomy" id="1069220"/>
    <lineage>
        <taxon>Bacteria</taxon>
        <taxon>Bacillati</taxon>
        <taxon>Actinomycetota</taxon>
        <taxon>Actinomycetes</taxon>
        <taxon>Mycobacteriales</taxon>
        <taxon>Mycobacteriaceae</taxon>
        <taxon>Mycolicibacillus</taxon>
    </lineage>
</organism>
<dbReference type="GO" id="GO:0035999">
    <property type="term" value="P:tetrahydrofolate interconversion"/>
    <property type="evidence" value="ECO:0007669"/>
    <property type="project" value="TreeGrafter"/>
</dbReference>
<dbReference type="PANTHER" id="PTHR23407">
    <property type="entry name" value="ATPASE INHIBITOR/5-FORMYLTETRAHYDROFOLATE CYCLO-LIGASE"/>
    <property type="match status" value="1"/>
</dbReference>
<protein>
    <recommendedName>
        <fullName evidence="4">5-formyltetrahydrofolate cyclo-ligase</fullName>
        <ecNumber evidence="4">6.3.3.2</ecNumber>
    </recommendedName>
</protein>
<keyword evidence="4" id="KW-0460">Magnesium</keyword>
<evidence type="ECO:0000313" key="6">
    <source>
        <dbReference type="Proteomes" id="UP000193577"/>
    </source>
</evidence>
<dbReference type="PIRSF" id="PIRSF006806">
    <property type="entry name" value="FTHF_cligase"/>
    <property type="match status" value="1"/>
</dbReference>
<dbReference type="Proteomes" id="UP000193577">
    <property type="component" value="Unassembled WGS sequence"/>
</dbReference>
<dbReference type="Pfam" id="PF01812">
    <property type="entry name" value="5-FTHF_cyc-lig"/>
    <property type="match status" value="1"/>
</dbReference>
<keyword evidence="6" id="KW-1185">Reference proteome</keyword>
<evidence type="ECO:0000313" key="5">
    <source>
        <dbReference type="EMBL" id="OSC33905.1"/>
    </source>
</evidence>
<dbReference type="EC" id="6.3.3.2" evidence="4"/>
<dbReference type="OrthoDB" id="3242798at2"/>
<dbReference type="RefSeq" id="WP_085303458.1">
    <property type="nucleotide sequence ID" value="NZ_AP022594.1"/>
</dbReference>
<evidence type="ECO:0000256" key="2">
    <source>
        <dbReference type="ARBA" id="ARBA00022741"/>
    </source>
</evidence>
<dbReference type="GO" id="GO:0009396">
    <property type="term" value="P:folic acid-containing compound biosynthetic process"/>
    <property type="evidence" value="ECO:0007669"/>
    <property type="project" value="TreeGrafter"/>
</dbReference>
<evidence type="ECO:0000256" key="3">
    <source>
        <dbReference type="ARBA" id="ARBA00022840"/>
    </source>
</evidence>
<comment type="similarity">
    <text evidence="1 4">Belongs to the 5-formyltetrahydrofolate cyclo-ligase family.</text>
</comment>
<proteinExistence type="inferred from homology"/>
<reference evidence="5 6" key="1">
    <citation type="submission" date="2017-04" db="EMBL/GenBank/DDBJ databases">
        <title>The new phylogeny of genus Mycobacterium.</title>
        <authorList>
            <person name="Tortoli E."/>
            <person name="Trovato A."/>
            <person name="Cirillo D.M."/>
        </authorList>
    </citation>
    <scope>NUCLEOTIDE SEQUENCE [LARGE SCALE GENOMIC DNA]</scope>
    <source>
        <strain evidence="5 6">KCTC 19819</strain>
    </source>
</reference>
<dbReference type="NCBIfam" id="TIGR02727">
    <property type="entry name" value="MTHFS_bact"/>
    <property type="match status" value="1"/>
</dbReference>
<comment type="catalytic activity">
    <reaction evidence="4">
        <text>(6S)-5-formyl-5,6,7,8-tetrahydrofolate + ATP = (6R)-5,10-methenyltetrahydrofolate + ADP + phosphate</text>
        <dbReference type="Rhea" id="RHEA:10488"/>
        <dbReference type="ChEBI" id="CHEBI:30616"/>
        <dbReference type="ChEBI" id="CHEBI:43474"/>
        <dbReference type="ChEBI" id="CHEBI:57455"/>
        <dbReference type="ChEBI" id="CHEBI:57457"/>
        <dbReference type="ChEBI" id="CHEBI:456216"/>
        <dbReference type="EC" id="6.3.3.2"/>
    </reaction>
</comment>
<comment type="cofactor">
    <cofactor evidence="4">
        <name>Mg(2+)</name>
        <dbReference type="ChEBI" id="CHEBI:18420"/>
    </cofactor>
</comment>
<accession>A0A7I7SIT9</accession>
<dbReference type="SUPFAM" id="SSF100950">
    <property type="entry name" value="NagB/RpiA/CoA transferase-like"/>
    <property type="match status" value="1"/>
</dbReference>
<dbReference type="AlphaFoldDB" id="A0A7I7SIT9"/>
<keyword evidence="3 4" id="KW-0067">ATP-binding</keyword>
<dbReference type="GO" id="GO:0030272">
    <property type="term" value="F:5-formyltetrahydrofolate cyclo-ligase activity"/>
    <property type="evidence" value="ECO:0007669"/>
    <property type="project" value="UniProtKB-EC"/>
</dbReference>
<sequence>MADSPKVALRRRLLAARSAVPADRRAAEADALQAHLAALPIAGTTVCAYVPVGTEPGTPDMLTALRRRGLRVLLPAVADGPPAPLHWGEYHPDTLVTGRFGLAEPPPPWLAAEAVGDAAVVLVPALAVATTGARLGRGGGFYDRSLPLADAGAALVAVVRDDEVLAALPADPHDVAMTHALTPGRGLVRLTREASGITPSD</sequence>
<dbReference type="PANTHER" id="PTHR23407:SF1">
    <property type="entry name" value="5-FORMYLTETRAHYDROFOLATE CYCLO-LIGASE"/>
    <property type="match status" value="1"/>
</dbReference>
<gene>
    <name evidence="5" type="ORF">B8W67_08670</name>
</gene>
<dbReference type="InterPro" id="IPR024185">
    <property type="entry name" value="FTHF_cligase-like_sf"/>
</dbReference>
<dbReference type="Gene3D" id="3.40.50.10420">
    <property type="entry name" value="NagB/RpiA/CoA transferase-like"/>
    <property type="match status" value="1"/>
</dbReference>